<gene>
    <name evidence="1" type="ORF">ACIBG2_32090</name>
</gene>
<evidence type="ECO:0000313" key="2">
    <source>
        <dbReference type="Proteomes" id="UP001612741"/>
    </source>
</evidence>
<protein>
    <submittedName>
        <fullName evidence="1">Uncharacterized protein</fullName>
    </submittedName>
</protein>
<accession>A0ABW7Z1K6</accession>
<keyword evidence="2" id="KW-1185">Reference proteome</keyword>
<sequence length="77" mass="8292">MMARKVAYIIGIATSAAEFRETAPEGVQVLRELRPGQVVVVADDPGLDVAGLPGVLWVRRDKPEHMDEGPGTRPDPS</sequence>
<proteinExistence type="predicted"/>
<reference evidence="1 2" key="1">
    <citation type="submission" date="2024-10" db="EMBL/GenBank/DDBJ databases">
        <title>The Natural Products Discovery Center: Release of the First 8490 Sequenced Strains for Exploring Actinobacteria Biosynthetic Diversity.</title>
        <authorList>
            <person name="Kalkreuter E."/>
            <person name="Kautsar S.A."/>
            <person name="Yang D."/>
            <person name="Bader C.D."/>
            <person name="Teijaro C.N."/>
            <person name="Fluegel L."/>
            <person name="Davis C.M."/>
            <person name="Simpson J.R."/>
            <person name="Lauterbach L."/>
            <person name="Steele A.D."/>
            <person name="Gui C."/>
            <person name="Meng S."/>
            <person name="Li G."/>
            <person name="Viehrig K."/>
            <person name="Ye F."/>
            <person name="Su P."/>
            <person name="Kiefer A.F."/>
            <person name="Nichols A."/>
            <person name="Cepeda A.J."/>
            <person name="Yan W."/>
            <person name="Fan B."/>
            <person name="Jiang Y."/>
            <person name="Adhikari A."/>
            <person name="Zheng C.-J."/>
            <person name="Schuster L."/>
            <person name="Cowan T.M."/>
            <person name="Smanski M.J."/>
            <person name="Chevrette M.G."/>
            <person name="De Carvalho L.P.S."/>
            <person name="Shen B."/>
        </authorList>
    </citation>
    <scope>NUCLEOTIDE SEQUENCE [LARGE SCALE GENOMIC DNA]</scope>
    <source>
        <strain evidence="1 2">NPDC050545</strain>
    </source>
</reference>
<dbReference type="EMBL" id="JBITGY010000009">
    <property type="protein sequence ID" value="MFI6502059.1"/>
    <property type="molecule type" value="Genomic_DNA"/>
</dbReference>
<evidence type="ECO:0000313" key="1">
    <source>
        <dbReference type="EMBL" id="MFI6502059.1"/>
    </source>
</evidence>
<comment type="caution">
    <text evidence="1">The sequence shown here is derived from an EMBL/GenBank/DDBJ whole genome shotgun (WGS) entry which is preliminary data.</text>
</comment>
<name>A0ABW7Z1K6_9ACTN</name>
<organism evidence="1 2">
    <name type="scientific">Nonomuraea typhae</name>
    <dbReference type="NCBI Taxonomy" id="2603600"/>
    <lineage>
        <taxon>Bacteria</taxon>
        <taxon>Bacillati</taxon>
        <taxon>Actinomycetota</taxon>
        <taxon>Actinomycetes</taxon>
        <taxon>Streptosporangiales</taxon>
        <taxon>Streptosporangiaceae</taxon>
        <taxon>Nonomuraea</taxon>
    </lineage>
</organism>
<dbReference type="RefSeq" id="WP_397087056.1">
    <property type="nucleotide sequence ID" value="NZ_JBITGY010000009.1"/>
</dbReference>
<dbReference type="Proteomes" id="UP001612741">
    <property type="component" value="Unassembled WGS sequence"/>
</dbReference>